<dbReference type="EC" id="2.1.-.-" evidence="2"/>
<keyword evidence="2" id="KW-0808">Transferase</keyword>
<accession>A0ABU9UC61</accession>
<dbReference type="Proteomes" id="UP001466331">
    <property type="component" value="Unassembled WGS sequence"/>
</dbReference>
<dbReference type="Pfam" id="PF13649">
    <property type="entry name" value="Methyltransf_25"/>
    <property type="match status" value="1"/>
</dbReference>
<dbReference type="InterPro" id="IPR029063">
    <property type="entry name" value="SAM-dependent_MTases_sf"/>
</dbReference>
<dbReference type="InterPro" id="IPR041698">
    <property type="entry name" value="Methyltransf_25"/>
</dbReference>
<dbReference type="RefSeq" id="WP_420069698.1">
    <property type="nucleotide sequence ID" value="NZ_JBCHKQ010000002.1"/>
</dbReference>
<comment type="caution">
    <text evidence="2">The sequence shown here is derived from an EMBL/GenBank/DDBJ whole genome shotgun (WGS) entry which is preliminary data.</text>
</comment>
<dbReference type="Gene3D" id="3.40.50.150">
    <property type="entry name" value="Vaccinia Virus protein VP39"/>
    <property type="match status" value="1"/>
</dbReference>
<organism evidence="2 3">
    <name type="scientific">Rarispira pelagica</name>
    <dbReference type="NCBI Taxonomy" id="3141764"/>
    <lineage>
        <taxon>Bacteria</taxon>
        <taxon>Pseudomonadati</taxon>
        <taxon>Spirochaetota</taxon>
        <taxon>Spirochaetia</taxon>
        <taxon>Winmispirales</taxon>
        <taxon>Winmispiraceae</taxon>
        <taxon>Rarispira</taxon>
    </lineage>
</organism>
<feature type="domain" description="Methyltransferase" evidence="1">
    <location>
        <begin position="56"/>
        <end position="143"/>
    </location>
</feature>
<dbReference type="SUPFAM" id="SSF53335">
    <property type="entry name" value="S-adenosyl-L-methionine-dependent methyltransferases"/>
    <property type="match status" value="1"/>
</dbReference>
<evidence type="ECO:0000313" key="3">
    <source>
        <dbReference type="Proteomes" id="UP001466331"/>
    </source>
</evidence>
<reference evidence="2 3" key="1">
    <citation type="submission" date="2024-03" db="EMBL/GenBank/DDBJ databases">
        <title>Ignisphaera cupida sp. nov., a hyperthermophilic hydrolytic archaeon from a hot spring of Kamchatka, and proposal of Ignisphaeraceae fam. nov.</title>
        <authorList>
            <person name="Podosokorskaya O.A."/>
            <person name="Elcheninov A.G."/>
            <person name="Maltseva A.I."/>
            <person name="Zayulina K.S."/>
            <person name="Novikov A."/>
            <person name="Merkel A.Y."/>
        </authorList>
    </citation>
    <scope>NUCLEOTIDE SEQUENCE [LARGE SCALE GENOMIC DNA]</scope>
    <source>
        <strain evidence="2 3">38H-sp</strain>
    </source>
</reference>
<keyword evidence="2" id="KW-0489">Methyltransferase</keyword>
<sequence>MRKFYSRIESYYKDKLERFSFSDERHRALGWESRDAQYKRFSVLCNFLKEKGVSSILDVGCGLGDLYQFLKVHDIDCAYTGVDILPDMVERASSFYPGACFVAGDVFTENSFSPSSFDVVYSCGVFNLRVDDNYAFLDKAFEVFYSLSSSFVVCSMLSDSSVDKEYEYFYYNREKVRGLASSHFPYCFIVDNYLINDMTVFCSKGRGL</sequence>
<dbReference type="GO" id="GO:0008168">
    <property type="term" value="F:methyltransferase activity"/>
    <property type="evidence" value="ECO:0007669"/>
    <property type="project" value="UniProtKB-KW"/>
</dbReference>
<evidence type="ECO:0000259" key="1">
    <source>
        <dbReference type="Pfam" id="PF13649"/>
    </source>
</evidence>
<evidence type="ECO:0000313" key="2">
    <source>
        <dbReference type="EMBL" id="MEM5948252.1"/>
    </source>
</evidence>
<dbReference type="CDD" id="cd02440">
    <property type="entry name" value="AdoMet_MTases"/>
    <property type="match status" value="1"/>
</dbReference>
<gene>
    <name evidence="2" type="ORF">WKV44_06825</name>
</gene>
<keyword evidence="3" id="KW-1185">Reference proteome</keyword>
<protein>
    <submittedName>
        <fullName evidence="2">Class I SAM-dependent methyltransferase</fullName>
        <ecNumber evidence="2">2.1.-.-</ecNumber>
    </submittedName>
</protein>
<dbReference type="GO" id="GO:0032259">
    <property type="term" value="P:methylation"/>
    <property type="evidence" value="ECO:0007669"/>
    <property type="project" value="UniProtKB-KW"/>
</dbReference>
<name>A0ABU9UC61_9SPIR</name>
<proteinExistence type="predicted"/>
<dbReference type="EMBL" id="JBCHKQ010000002">
    <property type="protein sequence ID" value="MEM5948252.1"/>
    <property type="molecule type" value="Genomic_DNA"/>
</dbReference>